<dbReference type="Gene3D" id="3.40.50.1110">
    <property type="entry name" value="SGNH hydrolase"/>
    <property type="match status" value="1"/>
</dbReference>
<dbReference type="OrthoDB" id="1600564at2759"/>
<gene>
    <name evidence="3" type="ORF">D9615_005589</name>
</gene>
<keyword evidence="2" id="KW-0732">Signal</keyword>
<feature type="signal peptide" evidence="2">
    <location>
        <begin position="1"/>
        <end position="26"/>
    </location>
</feature>
<evidence type="ECO:0000256" key="2">
    <source>
        <dbReference type="SAM" id="SignalP"/>
    </source>
</evidence>
<proteinExistence type="predicted"/>
<dbReference type="InterPro" id="IPR001087">
    <property type="entry name" value="GDSL"/>
</dbReference>
<evidence type="ECO:0008006" key="5">
    <source>
        <dbReference type="Google" id="ProtNLM"/>
    </source>
</evidence>
<feature type="chain" id="PRO_5034363553" description="Carbohydrate esterase family 16 protein" evidence="2">
    <location>
        <begin position="27"/>
        <end position="303"/>
    </location>
</feature>
<dbReference type="Pfam" id="PF00657">
    <property type="entry name" value="Lipase_GDSL"/>
    <property type="match status" value="1"/>
</dbReference>
<reference evidence="3 4" key="1">
    <citation type="journal article" date="2020" name="ISME J.">
        <title>Uncovering the hidden diversity of litter-decomposition mechanisms in mushroom-forming fungi.</title>
        <authorList>
            <person name="Floudas D."/>
            <person name="Bentzer J."/>
            <person name="Ahren D."/>
            <person name="Johansson T."/>
            <person name="Persson P."/>
            <person name="Tunlid A."/>
        </authorList>
    </citation>
    <scope>NUCLEOTIDE SEQUENCE [LARGE SCALE GENOMIC DNA]</scope>
    <source>
        <strain evidence="3 4">CBS 661.87</strain>
    </source>
</reference>
<evidence type="ECO:0000313" key="3">
    <source>
        <dbReference type="EMBL" id="KAF5381805.1"/>
    </source>
</evidence>
<dbReference type="InterPro" id="IPR051058">
    <property type="entry name" value="GDSL_Est/Lipase"/>
</dbReference>
<accession>A0A8H5HEL3</accession>
<dbReference type="PANTHER" id="PTHR45648:SF22">
    <property type="entry name" value="GDSL LIPASE_ACYLHYDROLASE FAMILY PROTEIN (AFU_ORTHOLOGUE AFUA_4G14700)"/>
    <property type="match status" value="1"/>
</dbReference>
<protein>
    <recommendedName>
        <fullName evidence="5">Carbohydrate esterase family 16 protein</fullName>
    </recommendedName>
</protein>
<dbReference type="EMBL" id="JAACJP010000010">
    <property type="protein sequence ID" value="KAF5381805.1"/>
    <property type="molecule type" value="Genomic_DNA"/>
</dbReference>
<sequence>MRVSSASWVPLAIYAASALGAAGVRPKQVKNLVTFGDSYTDTVITGDGGVAWPIYAAGYAQVSLFPFARAGATCSNDITFRPFPSVFESQLPLYFTEKRNGSLKLDPKETIYTLWIGTNDLGVNSLVSGSNKASIVDVAACMVNWVKVLYASGARNFLFQNMIPLQTAPLYAPDSQPNRYWSAPRNTTEWSVFMTELALSGNALTKLMLQALAPSLPGSHIGIFDSHALFADIFAHPAAYLNGTAPPNWRKMALQEHAQQSKALPGTAFSGSMSFIRANKPIEWLPEKLPGPFKVEKADGQRG</sequence>
<dbReference type="PANTHER" id="PTHR45648">
    <property type="entry name" value="GDSL LIPASE/ACYLHYDROLASE FAMILY PROTEIN (AFU_ORTHOLOGUE AFUA_4G14700)"/>
    <property type="match status" value="1"/>
</dbReference>
<comment type="caution">
    <text evidence="3">The sequence shown here is derived from an EMBL/GenBank/DDBJ whole genome shotgun (WGS) entry which is preliminary data.</text>
</comment>
<evidence type="ECO:0000256" key="1">
    <source>
        <dbReference type="ARBA" id="ARBA00022801"/>
    </source>
</evidence>
<dbReference type="GO" id="GO:0016788">
    <property type="term" value="F:hydrolase activity, acting on ester bonds"/>
    <property type="evidence" value="ECO:0007669"/>
    <property type="project" value="InterPro"/>
</dbReference>
<dbReference type="Proteomes" id="UP000565441">
    <property type="component" value="Unassembled WGS sequence"/>
</dbReference>
<dbReference type="SUPFAM" id="SSF52266">
    <property type="entry name" value="SGNH hydrolase"/>
    <property type="match status" value="1"/>
</dbReference>
<evidence type="ECO:0000313" key="4">
    <source>
        <dbReference type="Proteomes" id="UP000565441"/>
    </source>
</evidence>
<dbReference type="InterPro" id="IPR036514">
    <property type="entry name" value="SGNH_hydro_sf"/>
</dbReference>
<organism evidence="3 4">
    <name type="scientific">Tricholomella constricta</name>
    <dbReference type="NCBI Taxonomy" id="117010"/>
    <lineage>
        <taxon>Eukaryota</taxon>
        <taxon>Fungi</taxon>
        <taxon>Dikarya</taxon>
        <taxon>Basidiomycota</taxon>
        <taxon>Agaricomycotina</taxon>
        <taxon>Agaricomycetes</taxon>
        <taxon>Agaricomycetidae</taxon>
        <taxon>Agaricales</taxon>
        <taxon>Tricholomatineae</taxon>
        <taxon>Lyophyllaceae</taxon>
        <taxon>Tricholomella</taxon>
    </lineage>
</organism>
<name>A0A8H5HEL3_9AGAR</name>
<keyword evidence="4" id="KW-1185">Reference proteome</keyword>
<dbReference type="AlphaFoldDB" id="A0A8H5HEL3"/>
<keyword evidence="1" id="KW-0378">Hydrolase</keyword>